<evidence type="ECO:0000313" key="1">
    <source>
        <dbReference type="EMBL" id="ANA86570.1"/>
    </source>
</evidence>
<proteinExistence type="predicted"/>
<organism evidence="1 2">
    <name type="scientific">Gordonia phage ClubL</name>
    <dbReference type="NCBI Taxonomy" id="1838065"/>
    <lineage>
        <taxon>Viruses</taxon>
        <taxon>Duplodnaviria</taxon>
        <taxon>Heunggongvirae</taxon>
        <taxon>Uroviricota</taxon>
        <taxon>Caudoviricetes</taxon>
        <taxon>Smoothievirus</taxon>
        <taxon>Smoothievirus clubL</taxon>
    </lineage>
</organism>
<keyword evidence="2" id="KW-1185">Reference proteome</keyword>
<dbReference type="Proteomes" id="UP000203982">
    <property type="component" value="Segment"/>
</dbReference>
<name>A0A160DF32_9CAUD</name>
<accession>A0A160DF32</accession>
<protein>
    <submittedName>
        <fullName evidence="1">Uncharacterized protein</fullName>
    </submittedName>
</protein>
<gene>
    <name evidence="1" type="primary">72</name>
    <name evidence="1" type="ORF">PBI_CLUBL_72</name>
</gene>
<dbReference type="EMBL" id="KU998246">
    <property type="protein sequence ID" value="ANA86570.1"/>
    <property type="molecule type" value="Genomic_DNA"/>
</dbReference>
<dbReference type="KEGG" id="vg:28803287"/>
<sequence length="150" mass="17179">MLFDEEVIPGTYVSENLRDTAIHGRCQSRFLVEKGVLHQCDLIRRHAGRHAYLLPSGYPTITWWDDEAQLLDALEQQVFSRLVTARDDVAQAIDDADAALRWAFRKAKDANNERLMSLINACDVHDYYLDDICEFPFDDTESDFAAQLAL</sequence>
<evidence type="ECO:0000313" key="2">
    <source>
        <dbReference type="Proteomes" id="UP000203982"/>
    </source>
</evidence>
<dbReference type="GeneID" id="28803287"/>
<dbReference type="RefSeq" id="YP_009273107.1">
    <property type="nucleotide sequence ID" value="NC_030901.1"/>
</dbReference>
<reference evidence="1 2" key="1">
    <citation type="submission" date="2016-03" db="EMBL/GenBank/DDBJ databases">
        <authorList>
            <person name="Montgomery M.T."/>
            <person name="Guerrero C.A."/>
            <person name="Mavrich T.N."/>
            <person name="Pope W.H."/>
            <person name="Garlena R.A."/>
            <person name="Russell D.A."/>
            <person name="Jacobs-Sera D."/>
            <person name="Hendrix R.W."/>
            <person name="Hatfull G.F."/>
        </authorList>
    </citation>
    <scope>NUCLEOTIDE SEQUENCE [LARGE SCALE GENOMIC DNA]</scope>
</reference>